<sequence length="459" mass="51450">MESLPSEIVIQVLELFPTQSLLPLALISHRFHGLVSRLHYARIVEAISLLDHELILECYHPSAKISTPYMFCDYVGTDGLEEVGQNPGLEGIGELYSRYRPVLGEEHRRPRARYATKAVMEGSEQPINEQPSHDLHLESAELFSQLCTVINLIKVGPKRGLFLSYVNVIESVIRIWREWLATESSGATTKPPGSSILWTDSSQNFGLKLKVVEKPDAHAPILVGPGEDPPVSYTLEYEGGSHRRTRQPDAGISTLITIHARFTTTVKATSMMMDGLADIIRANFDQFEFITERIQKPLDVRTPERLEHFPSKDLQALILYEALAKNSRYLTIMRPVESEERALLHSLNPDGTFIRRTTADGNLITRPTIDLDEMTMYGPKILLQPNDILLCGIRFISTQNIPGEAIWLSAADCTMLSRVVSVAGKLVWGANIRTTGLQRQNLKNGKRGNIFEMMPEPPS</sequence>
<evidence type="ECO:0000313" key="3">
    <source>
        <dbReference type="Proteomes" id="UP001465668"/>
    </source>
</evidence>
<organism evidence="2 3">
    <name type="scientific">Seiridium cardinale</name>
    <dbReference type="NCBI Taxonomy" id="138064"/>
    <lineage>
        <taxon>Eukaryota</taxon>
        <taxon>Fungi</taxon>
        <taxon>Dikarya</taxon>
        <taxon>Ascomycota</taxon>
        <taxon>Pezizomycotina</taxon>
        <taxon>Sordariomycetes</taxon>
        <taxon>Xylariomycetidae</taxon>
        <taxon>Amphisphaeriales</taxon>
        <taxon>Sporocadaceae</taxon>
        <taxon>Seiridium</taxon>
    </lineage>
</organism>
<gene>
    <name evidence="2" type="ORF">SCAR479_06545</name>
</gene>
<dbReference type="Proteomes" id="UP001465668">
    <property type="component" value="Unassembled WGS sequence"/>
</dbReference>
<dbReference type="InterPro" id="IPR001810">
    <property type="entry name" value="F-box_dom"/>
</dbReference>
<dbReference type="Pfam" id="PF12937">
    <property type="entry name" value="F-box-like"/>
    <property type="match status" value="1"/>
</dbReference>
<proteinExistence type="predicted"/>
<evidence type="ECO:0000259" key="1">
    <source>
        <dbReference type="PROSITE" id="PS50181"/>
    </source>
</evidence>
<dbReference type="EMBL" id="JARVKM010000025">
    <property type="protein sequence ID" value="KAK9776807.1"/>
    <property type="molecule type" value="Genomic_DNA"/>
</dbReference>
<dbReference type="SUPFAM" id="SSF81383">
    <property type="entry name" value="F-box domain"/>
    <property type="match status" value="1"/>
</dbReference>
<feature type="domain" description="F-box" evidence="1">
    <location>
        <begin position="1"/>
        <end position="43"/>
    </location>
</feature>
<evidence type="ECO:0000313" key="2">
    <source>
        <dbReference type="EMBL" id="KAK9776807.1"/>
    </source>
</evidence>
<keyword evidence="3" id="KW-1185">Reference proteome</keyword>
<reference evidence="2 3" key="1">
    <citation type="submission" date="2024-02" db="EMBL/GenBank/DDBJ databases">
        <title>First draft genome assembly of two strains of Seiridium cardinale.</title>
        <authorList>
            <person name="Emiliani G."/>
            <person name="Scali E."/>
        </authorList>
    </citation>
    <scope>NUCLEOTIDE SEQUENCE [LARGE SCALE GENOMIC DNA]</scope>
    <source>
        <strain evidence="2 3">BM-138-000479</strain>
    </source>
</reference>
<name>A0ABR2XST5_9PEZI</name>
<dbReference type="PROSITE" id="PS50181">
    <property type="entry name" value="FBOX"/>
    <property type="match status" value="1"/>
</dbReference>
<accession>A0ABR2XST5</accession>
<dbReference type="InterPro" id="IPR036047">
    <property type="entry name" value="F-box-like_dom_sf"/>
</dbReference>
<protein>
    <recommendedName>
        <fullName evidence="1">F-box domain-containing protein</fullName>
    </recommendedName>
</protein>
<comment type="caution">
    <text evidence="2">The sequence shown here is derived from an EMBL/GenBank/DDBJ whole genome shotgun (WGS) entry which is preliminary data.</text>
</comment>